<evidence type="ECO:0000256" key="2">
    <source>
        <dbReference type="ARBA" id="ARBA00022670"/>
    </source>
</evidence>
<feature type="domain" description="Ubiquitin-like protease family profile" evidence="4">
    <location>
        <begin position="118"/>
        <end position="179"/>
    </location>
</feature>
<evidence type="ECO:0000313" key="5">
    <source>
        <dbReference type="EMBL" id="EXC34709.1"/>
    </source>
</evidence>
<dbReference type="InterPro" id="IPR003653">
    <property type="entry name" value="Peptidase_C48_C"/>
</dbReference>
<name>W9SJF3_9ROSA</name>
<evidence type="ECO:0000256" key="3">
    <source>
        <dbReference type="ARBA" id="ARBA00022801"/>
    </source>
</evidence>
<protein>
    <recommendedName>
        <fullName evidence="4">Ubiquitin-like protease family profile domain-containing protein</fullName>
    </recommendedName>
</protein>
<evidence type="ECO:0000313" key="6">
    <source>
        <dbReference type="Proteomes" id="UP000030645"/>
    </source>
</evidence>
<keyword evidence="6" id="KW-1185">Reference proteome</keyword>
<dbReference type="Proteomes" id="UP000030645">
    <property type="component" value="Unassembled WGS sequence"/>
</dbReference>
<organism evidence="5 6">
    <name type="scientific">Morus notabilis</name>
    <dbReference type="NCBI Taxonomy" id="981085"/>
    <lineage>
        <taxon>Eukaryota</taxon>
        <taxon>Viridiplantae</taxon>
        <taxon>Streptophyta</taxon>
        <taxon>Embryophyta</taxon>
        <taxon>Tracheophyta</taxon>
        <taxon>Spermatophyta</taxon>
        <taxon>Magnoliopsida</taxon>
        <taxon>eudicotyledons</taxon>
        <taxon>Gunneridae</taxon>
        <taxon>Pentapetalae</taxon>
        <taxon>rosids</taxon>
        <taxon>fabids</taxon>
        <taxon>Rosales</taxon>
        <taxon>Moraceae</taxon>
        <taxon>Moreae</taxon>
        <taxon>Morus</taxon>
    </lineage>
</organism>
<sequence length="262" mass="29293">MDFISYNNFPGYLLHHVSKIQGIGFRVSESVPRIRHPEAHLINALCEAEEWRCNFLGDVGACDKIVIPCYSSEDLHWFWPFWTGTINKLRFGIHCLITGVDIAGVLLPWIRCAVMRVSVLAKLLASDLELAYDDGLNLNAFKVVHKKDIPTQGNGNDCGIFAIKFMWAAATGNTVDSKFDSEEARFFLGLELVRSKINNVRQGAMNAAYNHSKDVMSRNSMHELSTTTEKVTASSVLDPKPGAQNLAYATKKKRALRWGCRG</sequence>
<dbReference type="GO" id="GO:0006508">
    <property type="term" value="P:proteolysis"/>
    <property type="evidence" value="ECO:0007669"/>
    <property type="project" value="UniProtKB-KW"/>
</dbReference>
<dbReference type="AlphaFoldDB" id="W9SJF3"/>
<dbReference type="Pfam" id="PF02902">
    <property type="entry name" value="Peptidase_C48"/>
    <property type="match status" value="1"/>
</dbReference>
<keyword evidence="3" id="KW-0378">Hydrolase</keyword>
<dbReference type="GO" id="GO:0008234">
    <property type="term" value="F:cysteine-type peptidase activity"/>
    <property type="evidence" value="ECO:0007669"/>
    <property type="project" value="InterPro"/>
</dbReference>
<keyword evidence="2" id="KW-0645">Protease</keyword>
<evidence type="ECO:0000259" key="4">
    <source>
        <dbReference type="Pfam" id="PF02902"/>
    </source>
</evidence>
<accession>W9SJF3</accession>
<dbReference type="eggNOG" id="ENOG502R72K">
    <property type="taxonomic scope" value="Eukaryota"/>
</dbReference>
<evidence type="ECO:0000256" key="1">
    <source>
        <dbReference type="ARBA" id="ARBA00005234"/>
    </source>
</evidence>
<reference evidence="6" key="1">
    <citation type="submission" date="2013-01" db="EMBL/GenBank/DDBJ databases">
        <title>Draft Genome Sequence of a Mulberry Tree, Morus notabilis C.K. Schneid.</title>
        <authorList>
            <person name="He N."/>
            <person name="Zhao S."/>
        </authorList>
    </citation>
    <scope>NUCLEOTIDE SEQUENCE</scope>
</reference>
<dbReference type="SUPFAM" id="SSF54001">
    <property type="entry name" value="Cysteine proteinases"/>
    <property type="match status" value="1"/>
</dbReference>
<dbReference type="EMBL" id="KE346351">
    <property type="protein sequence ID" value="EXC34709.1"/>
    <property type="molecule type" value="Genomic_DNA"/>
</dbReference>
<comment type="similarity">
    <text evidence="1">Belongs to the peptidase C48 family.</text>
</comment>
<dbReference type="InterPro" id="IPR038765">
    <property type="entry name" value="Papain-like_cys_pep_sf"/>
</dbReference>
<proteinExistence type="inferred from homology"/>
<dbReference type="Gene3D" id="3.40.395.10">
    <property type="entry name" value="Adenoviral Proteinase, Chain A"/>
    <property type="match status" value="1"/>
</dbReference>
<gene>
    <name evidence="5" type="ORF">L484_020481</name>
</gene>